<dbReference type="STRING" id="4533.J3N0Q4"/>
<accession>J3N0Q4</accession>
<dbReference type="EnsemblPlants" id="OB10G11020.1">
    <property type="protein sequence ID" value="OB10G11020.1"/>
    <property type="gene ID" value="OB10G11020"/>
</dbReference>
<evidence type="ECO:0000313" key="1">
    <source>
        <dbReference type="EnsemblPlants" id="OB10G11020.1"/>
    </source>
</evidence>
<protein>
    <recommendedName>
        <fullName evidence="3">F-box domain-containing protein</fullName>
    </recommendedName>
</protein>
<sequence length="213" mass="23099">MAKTSPLHRVIDAARWAAELLLGRLVVLAHAAFLDAGFMPADVGRTASGLTLRYTAPQLLHRPDAATVALRLCAQGRSLVLYVCVESGKPWLDTYWVNLDALAAARLLSGGLDDTARALTRDARLAALWGALTEKLFRRVLVDLCANSGVPLVPDPSFMSLPCDLKAAILERLAGGDDLARVECTCTGLRRLVAERDAALWKPRPEHLVAQRK</sequence>
<reference evidence="1" key="1">
    <citation type="journal article" date="2013" name="Nat. Commun.">
        <title>Whole-genome sequencing of Oryza brachyantha reveals mechanisms underlying Oryza genome evolution.</title>
        <authorList>
            <person name="Chen J."/>
            <person name="Huang Q."/>
            <person name="Gao D."/>
            <person name="Wang J."/>
            <person name="Lang Y."/>
            <person name="Liu T."/>
            <person name="Li B."/>
            <person name="Bai Z."/>
            <person name="Luis Goicoechea J."/>
            <person name="Liang C."/>
            <person name="Chen C."/>
            <person name="Zhang W."/>
            <person name="Sun S."/>
            <person name="Liao Y."/>
            <person name="Zhang X."/>
            <person name="Yang L."/>
            <person name="Song C."/>
            <person name="Wang M."/>
            <person name="Shi J."/>
            <person name="Liu G."/>
            <person name="Liu J."/>
            <person name="Zhou H."/>
            <person name="Zhou W."/>
            <person name="Yu Q."/>
            <person name="An N."/>
            <person name="Chen Y."/>
            <person name="Cai Q."/>
            <person name="Wang B."/>
            <person name="Liu B."/>
            <person name="Min J."/>
            <person name="Huang Y."/>
            <person name="Wu H."/>
            <person name="Li Z."/>
            <person name="Zhang Y."/>
            <person name="Yin Y."/>
            <person name="Song W."/>
            <person name="Jiang J."/>
            <person name="Jackson S.A."/>
            <person name="Wing R.A."/>
            <person name="Wang J."/>
            <person name="Chen M."/>
        </authorList>
    </citation>
    <scope>NUCLEOTIDE SEQUENCE [LARGE SCALE GENOMIC DNA]</scope>
    <source>
        <strain evidence="1">cv. IRGC 101232</strain>
    </source>
</reference>
<dbReference type="HOGENOM" id="CLU_054864_1_0_1"/>
<dbReference type="SUPFAM" id="SSF81383">
    <property type="entry name" value="F-box domain"/>
    <property type="match status" value="1"/>
</dbReference>
<proteinExistence type="predicted"/>
<dbReference type="Gramene" id="OB10G11020.1">
    <property type="protein sequence ID" value="OB10G11020.1"/>
    <property type="gene ID" value="OB10G11020"/>
</dbReference>
<name>J3N0Q4_ORYBR</name>
<keyword evidence="2" id="KW-1185">Reference proteome</keyword>
<dbReference type="AlphaFoldDB" id="J3N0Q4"/>
<dbReference type="PANTHER" id="PTHR34791:SF1">
    <property type="entry name" value="OS02G0272100 PROTEIN"/>
    <property type="match status" value="1"/>
</dbReference>
<dbReference type="eggNOG" id="ENOG502RRQK">
    <property type="taxonomic scope" value="Eukaryota"/>
</dbReference>
<reference evidence="1" key="2">
    <citation type="submission" date="2013-04" db="UniProtKB">
        <authorList>
            <consortium name="EnsemblPlants"/>
        </authorList>
    </citation>
    <scope>IDENTIFICATION</scope>
</reference>
<dbReference type="OMA" id="HMAIDAG"/>
<dbReference type="PANTHER" id="PTHR34791">
    <property type="entry name" value="OS02G0272100 PROTEIN"/>
    <property type="match status" value="1"/>
</dbReference>
<evidence type="ECO:0000313" key="2">
    <source>
        <dbReference type="Proteomes" id="UP000006038"/>
    </source>
</evidence>
<evidence type="ECO:0008006" key="3">
    <source>
        <dbReference type="Google" id="ProtNLM"/>
    </source>
</evidence>
<organism evidence="1">
    <name type="scientific">Oryza brachyantha</name>
    <name type="common">malo sina</name>
    <dbReference type="NCBI Taxonomy" id="4533"/>
    <lineage>
        <taxon>Eukaryota</taxon>
        <taxon>Viridiplantae</taxon>
        <taxon>Streptophyta</taxon>
        <taxon>Embryophyta</taxon>
        <taxon>Tracheophyta</taxon>
        <taxon>Spermatophyta</taxon>
        <taxon>Magnoliopsida</taxon>
        <taxon>Liliopsida</taxon>
        <taxon>Poales</taxon>
        <taxon>Poaceae</taxon>
        <taxon>BOP clade</taxon>
        <taxon>Oryzoideae</taxon>
        <taxon>Oryzeae</taxon>
        <taxon>Oryzinae</taxon>
        <taxon>Oryza</taxon>
    </lineage>
</organism>
<dbReference type="Proteomes" id="UP000006038">
    <property type="component" value="Chromosome 10"/>
</dbReference>
<dbReference type="InterPro" id="IPR036047">
    <property type="entry name" value="F-box-like_dom_sf"/>
</dbReference>